<feature type="transmembrane region" description="Helical" evidence="6">
    <location>
        <begin position="73"/>
        <end position="97"/>
    </location>
</feature>
<keyword evidence="2" id="KW-0813">Transport</keyword>
<organism evidence="7 8">
    <name type="scientific">Pajaroellobacter abortibovis</name>
    <dbReference type="NCBI Taxonomy" id="1882918"/>
    <lineage>
        <taxon>Bacteria</taxon>
        <taxon>Pseudomonadati</taxon>
        <taxon>Myxococcota</taxon>
        <taxon>Polyangia</taxon>
        <taxon>Polyangiales</taxon>
        <taxon>Polyangiaceae</taxon>
    </lineage>
</organism>
<feature type="transmembrane region" description="Helical" evidence="6">
    <location>
        <begin position="103"/>
        <end position="120"/>
    </location>
</feature>
<dbReference type="PANTHER" id="PTHR11101">
    <property type="entry name" value="PHOSPHATE TRANSPORTER"/>
    <property type="match status" value="1"/>
</dbReference>
<dbReference type="Pfam" id="PF01384">
    <property type="entry name" value="PHO4"/>
    <property type="match status" value="1"/>
</dbReference>
<reference evidence="7 8" key="1">
    <citation type="submission" date="2016-08" db="EMBL/GenBank/DDBJ databases">
        <title>Identification and validation of antigenic proteins from Pajaroellobacter abortibovis using de-novo genome sequence assembly and reverse vaccinology.</title>
        <authorList>
            <person name="Welly B.T."/>
            <person name="Miller M.R."/>
            <person name="Stott J.L."/>
            <person name="Blanchard M.T."/>
            <person name="Islas-Trejo A.D."/>
            <person name="O'Rourke S.M."/>
            <person name="Young A.E."/>
            <person name="Medrano J.F."/>
            <person name="Van Eenennaam A.L."/>
        </authorList>
    </citation>
    <scope>NUCLEOTIDE SEQUENCE [LARGE SCALE GENOMIC DNA]</scope>
    <source>
        <strain evidence="7 8">BTF92-0548A/99-0131</strain>
    </source>
</reference>
<dbReference type="OrthoDB" id="9779554at2"/>
<evidence type="ECO:0000256" key="2">
    <source>
        <dbReference type="ARBA" id="ARBA00022448"/>
    </source>
</evidence>
<evidence type="ECO:0000256" key="5">
    <source>
        <dbReference type="ARBA" id="ARBA00023136"/>
    </source>
</evidence>
<feature type="transmembrane region" description="Helical" evidence="6">
    <location>
        <begin position="311"/>
        <end position="340"/>
    </location>
</feature>
<evidence type="ECO:0000313" key="8">
    <source>
        <dbReference type="Proteomes" id="UP000185544"/>
    </source>
</evidence>
<keyword evidence="8" id="KW-1185">Reference proteome</keyword>
<dbReference type="InterPro" id="IPR001204">
    <property type="entry name" value="Phos_transporter"/>
</dbReference>
<feature type="transmembrane region" description="Helical" evidence="6">
    <location>
        <begin position="37"/>
        <end position="61"/>
    </location>
</feature>
<sequence length="341" mass="36269">MGSILIIVIITALLFDYINGFHDAANAVATVVSTGVLPIRIATTLAGILNFTGAITGVAVAKTIAFEFTKPECINLSIILVILLSACIWNLITWWHAIPSSSSHALIGSLAGAITAHSGFNSFSWNTLKTKVLVPLFLSPTLGFLISFFFMIILLWIARPLRPLVIHEISRCLQLVSAAMMALSHGSNDAQKSMGMLTLALTISTPSLSSGSVPSWLFPKAPYEVPTWVILACALAISLGTMAGGRKIIKTMGTKMIRITPLQGFAAETTGAVTILTASQWGIPISTTHCINACIMGVGASKRLSAVRWGVAGNIITAWVLTLPLSGLIAFMLIKVVYLFC</sequence>
<dbReference type="GO" id="GO:0005315">
    <property type="term" value="F:phosphate transmembrane transporter activity"/>
    <property type="evidence" value="ECO:0007669"/>
    <property type="project" value="InterPro"/>
</dbReference>
<dbReference type="AlphaFoldDB" id="A0A1L6MXV1"/>
<gene>
    <name evidence="7" type="ORF">BCY86_05685</name>
</gene>
<dbReference type="GO" id="GO:0016020">
    <property type="term" value="C:membrane"/>
    <property type="evidence" value="ECO:0007669"/>
    <property type="project" value="UniProtKB-SubCell"/>
</dbReference>
<dbReference type="RefSeq" id="WP_075276892.1">
    <property type="nucleotide sequence ID" value="NZ_CP016908.1"/>
</dbReference>
<keyword evidence="5 6" id="KW-0472">Membrane</keyword>
<protein>
    <submittedName>
        <fullName evidence="7">Inorganic phosphate transporter</fullName>
    </submittedName>
</protein>
<dbReference type="KEGG" id="pabo:BCY86_05685"/>
<evidence type="ECO:0000256" key="3">
    <source>
        <dbReference type="ARBA" id="ARBA00022692"/>
    </source>
</evidence>
<dbReference type="Proteomes" id="UP000185544">
    <property type="component" value="Chromosome"/>
</dbReference>
<feature type="transmembrane region" description="Helical" evidence="6">
    <location>
        <begin position="228"/>
        <end position="249"/>
    </location>
</feature>
<dbReference type="EMBL" id="CP016908">
    <property type="protein sequence ID" value="APS00228.1"/>
    <property type="molecule type" value="Genomic_DNA"/>
</dbReference>
<keyword evidence="3 6" id="KW-0812">Transmembrane</keyword>
<proteinExistence type="predicted"/>
<evidence type="ECO:0000313" key="7">
    <source>
        <dbReference type="EMBL" id="APS00228.1"/>
    </source>
</evidence>
<evidence type="ECO:0000256" key="6">
    <source>
        <dbReference type="SAM" id="Phobius"/>
    </source>
</evidence>
<accession>A0A1L6MXV1</accession>
<evidence type="ECO:0000256" key="1">
    <source>
        <dbReference type="ARBA" id="ARBA00004141"/>
    </source>
</evidence>
<dbReference type="PANTHER" id="PTHR11101:SF80">
    <property type="entry name" value="PHOSPHATE TRANSPORTER"/>
    <property type="match status" value="1"/>
</dbReference>
<comment type="subcellular location">
    <subcellularLocation>
        <location evidence="1">Membrane</location>
        <topology evidence="1">Multi-pass membrane protein</topology>
    </subcellularLocation>
</comment>
<evidence type="ECO:0000256" key="4">
    <source>
        <dbReference type="ARBA" id="ARBA00022989"/>
    </source>
</evidence>
<dbReference type="GO" id="GO:0035435">
    <property type="term" value="P:phosphate ion transmembrane transport"/>
    <property type="evidence" value="ECO:0007669"/>
    <property type="project" value="TreeGrafter"/>
</dbReference>
<dbReference type="STRING" id="1882918.BCY86_05685"/>
<feature type="transmembrane region" description="Helical" evidence="6">
    <location>
        <begin position="132"/>
        <end position="158"/>
    </location>
</feature>
<keyword evidence="4 6" id="KW-1133">Transmembrane helix</keyword>
<name>A0A1L6MXV1_9BACT</name>